<accession>A0A6V7PIA6</accession>
<dbReference type="PANTHER" id="PTHR37984:SF5">
    <property type="entry name" value="PROTEIN NYNRIN-LIKE"/>
    <property type="match status" value="1"/>
</dbReference>
<dbReference type="SUPFAM" id="SSF56672">
    <property type="entry name" value="DNA/RNA polymerases"/>
    <property type="match status" value="1"/>
</dbReference>
<dbReference type="AlphaFoldDB" id="A0A6V7PIA6"/>
<evidence type="ECO:0000313" key="4">
    <source>
        <dbReference type="EMBL" id="CAD1830368.1"/>
    </source>
</evidence>
<organism evidence="4">
    <name type="scientific">Ananas comosus var. bracteatus</name>
    <name type="common">red pineapple</name>
    <dbReference type="NCBI Taxonomy" id="296719"/>
    <lineage>
        <taxon>Eukaryota</taxon>
        <taxon>Viridiplantae</taxon>
        <taxon>Streptophyta</taxon>
        <taxon>Embryophyta</taxon>
        <taxon>Tracheophyta</taxon>
        <taxon>Spermatophyta</taxon>
        <taxon>Magnoliopsida</taxon>
        <taxon>Liliopsida</taxon>
        <taxon>Poales</taxon>
        <taxon>Bromeliaceae</taxon>
        <taxon>Bromelioideae</taxon>
        <taxon>Ananas</taxon>
    </lineage>
</organism>
<protein>
    <recommendedName>
        <fullName evidence="3">Retrovirus-related Pol polyprotein from transposon TNT 1-94-like beta-barrel domain-containing protein</fullName>
    </recommendedName>
</protein>
<feature type="region of interest" description="Disordered" evidence="2">
    <location>
        <begin position="375"/>
        <end position="395"/>
    </location>
</feature>
<keyword evidence="1" id="KW-0064">Aspartyl protease</keyword>
<dbReference type="InterPro" id="IPR043502">
    <property type="entry name" value="DNA/RNA_pol_sf"/>
</dbReference>
<dbReference type="InterPro" id="IPR054722">
    <property type="entry name" value="PolX-like_BBD"/>
</dbReference>
<keyword evidence="1" id="KW-0378">Hydrolase</keyword>
<evidence type="ECO:0000256" key="1">
    <source>
        <dbReference type="ARBA" id="ARBA00022750"/>
    </source>
</evidence>
<dbReference type="PANTHER" id="PTHR37984">
    <property type="entry name" value="PROTEIN CBG26694"/>
    <property type="match status" value="1"/>
</dbReference>
<keyword evidence="1" id="KW-0645">Protease</keyword>
<feature type="region of interest" description="Disordered" evidence="2">
    <location>
        <begin position="325"/>
        <end position="353"/>
    </location>
</feature>
<dbReference type="GO" id="GO:0004190">
    <property type="term" value="F:aspartic-type endopeptidase activity"/>
    <property type="evidence" value="ECO:0007669"/>
    <property type="project" value="UniProtKB-KW"/>
</dbReference>
<evidence type="ECO:0000256" key="2">
    <source>
        <dbReference type="SAM" id="MobiDB-lite"/>
    </source>
</evidence>
<dbReference type="Gene3D" id="3.30.70.270">
    <property type="match status" value="1"/>
</dbReference>
<dbReference type="EMBL" id="LR862148">
    <property type="protein sequence ID" value="CAD1830368.1"/>
    <property type="molecule type" value="Genomic_DNA"/>
</dbReference>
<dbReference type="Pfam" id="PF22936">
    <property type="entry name" value="Pol_BBD"/>
    <property type="match status" value="1"/>
</dbReference>
<dbReference type="InterPro" id="IPR043128">
    <property type="entry name" value="Rev_trsase/Diguanyl_cyclase"/>
</dbReference>
<reference evidence="4" key="1">
    <citation type="submission" date="2020-07" db="EMBL/GenBank/DDBJ databases">
        <authorList>
            <person name="Lin J."/>
        </authorList>
    </citation>
    <scope>NUCLEOTIDE SEQUENCE</scope>
</reference>
<feature type="domain" description="Retrovirus-related Pol polyprotein from transposon TNT 1-94-like beta-barrel" evidence="3">
    <location>
        <begin position="158"/>
        <end position="215"/>
    </location>
</feature>
<proteinExistence type="predicted"/>
<evidence type="ECO:0000259" key="3">
    <source>
        <dbReference type="Pfam" id="PF22936"/>
    </source>
</evidence>
<dbReference type="InterPro" id="IPR050951">
    <property type="entry name" value="Retrovirus_Pol_polyprotein"/>
</dbReference>
<name>A0A6V7PIA6_ANACO</name>
<gene>
    <name evidence="4" type="ORF">CB5_LOCUS13579</name>
</gene>
<feature type="compositionally biased region" description="Acidic residues" evidence="2">
    <location>
        <begin position="327"/>
        <end position="339"/>
    </location>
</feature>
<sequence>MTSRDAAFRSDEEHKEHLRTVLQILREKKLYAKLKKCDFRLCEFTFLGHVVFEGGVSVNPRKVEAIKDWPRPTTIAEIRNFLGLAVIIGGRAVELLEALEAMAKDNQHIVRRAMMLSRKYRTLVSSWIEPLQEEADVGFEIDYVARTSGNGNSPSESWLIDSAASNHMTSLVNLLNNVRLYHGSEHIHVANGNTIPITAVGDITPTFNNVFDKVLGTVIAKGPKDLIALAGLQDSSSVDTPLEVNVKYHTAEGEILPDLLLYRQLVDEELDELIFRIKLRRWEHGVWKSRFMGETLNIQDKTIDAGDPDTPNMLDDDVVEDVAKEAEENEADEEEEVVEQTESQVEVGDISKDKEVERAKPLQMIAIQLLKDSEETNTTKKSQRAARASVEVYDY</sequence>